<dbReference type="InterPro" id="IPR021306">
    <property type="entry name" value="DUF2878"/>
</dbReference>
<keyword evidence="1" id="KW-1133">Transmembrane helix</keyword>
<organism evidence="2 3">
    <name type="scientific">Methylotuvimicrobium buryatense</name>
    <name type="common">Methylomicrobium buryatense</name>
    <dbReference type="NCBI Taxonomy" id="95641"/>
    <lineage>
        <taxon>Bacteria</taxon>
        <taxon>Pseudomonadati</taxon>
        <taxon>Pseudomonadota</taxon>
        <taxon>Gammaproteobacteria</taxon>
        <taxon>Methylococcales</taxon>
        <taxon>Methylococcaceae</taxon>
        <taxon>Methylotuvimicrobium</taxon>
    </lineage>
</organism>
<name>A0A4P9UV07_METBY</name>
<accession>A0A4P9UV07</accession>
<dbReference type="RefSeq" id="WP_017841654.1">
    <property type="nucleotide sequence ID" value="NZ_CP035467.1"/>
</dbReference>
<keyword evidence="1" id="KW-0472">Membrane</keyword>
<dbReference type="OrthoDB" id="288800at2"/>
<gene>
    <name evidence="2" type="ORF">EQU24_21100</name>
</gene>
<feature type="transmembrane region" description="Helical" evidence="1">
    <location>
        <begin position="144"/>
        <end position="166"/>
    </location>
</feature>
<evidence type="ECO:0000313" key="3">
    <source>
        <dbReference type="Proteomes" id="UP000305881"/>
    </source>
</evidence>
<protein>
    <submittedName>
        <fullName evidence="2">DUF2878 domain-containing protein</fullName>
    </submittedName>
</protein>
<feature type="transmembrane region" description="Helical" evidence="1">
    <location>
        <begin position="114"/>
        <end position="132"/>
    </location>
</feature>
<dbReference type="KEGG" id="mbur:EQU24_21100"/>
<dbReference type="AlphaFoldDB" id="A0A4P9UV07"/>
<dbReference type="Pfam" id="PF11086">
    <property type="entry name" value="DUF2878"/>
    <property type="match status" value="1"/>
</dbReference>
<feature type="transmembrane region" description="Helical" evidence="1">
    <location>
        <begin position="15"/>
        <end position="41"/>
    </location>
</feature>
<reference evidence="3" key="1">
    <citation type="journal article" date="2019" name="J. Bacteriol.">
        <title>A Mutagenic Screen Identifies a TonB-Dependent Receptor Required for the Lanthanide Metal Switch in the Type I Methanotroph 'Methylotuvimicrobium buryatense' 5GB1C.</title>
        <authorList>
            <person name="Groom J.D."/>
            <person name="Ford S.M."/>
            <person name="Pesesky M.W."/>
            <person name="Lidstrom M.E."/>
        </authorList>
    </citation>
    <scope>NUCLEOTIDE SEQUENCE [LARGE SCALE GENOMIC DNA]</scope>
    <source>
        <strain evidence="3">5GB1C</strain>
    </source>
</reference>
<dbReference type="EMBL" id="CP035467">
    <property type="protein sequence ID" value="QCW84453.1"/>
    <property type="molecule type" value="Genomic_DNA"/>
</dbReference>
<proteinExistence type="predicted"/>
<keyword evidence="3" id="KW-1185">Reference proteome</keyword>
<evidence type="ECO:0000256" key="1">
    <source>
        <dbReference type="SAM" id="Phobius"/>
    </source>
</evidence>
<dbReference type="STRING" id="675511.GCA_000341735_03208"/>
<feature type="transmembrane region" description="Helical" evidence="1">
    <location>
        <begin position="87"/>
        <end position="107"/>
    </location>
</feature>
<keyword evidence="1" id="KW-0812">Transmembrane</keyword>
<dbReference type="Proteomes" id="UP000305881">
    <property type="component" value="Chromosome"/>
</dbReference>
<sequence>MNRNNLINMAWMQGLWFAAVLSAASSQYWPAPVILVLFGLWHTRPAIHVAGDFRLVPAAVVLGMILDSSWVRFGWLEYASPWPDTDYAPLWILLLWIGLALTLNHSLAWLQSRLWLAGLLGGITCPFSYWAAARLGALTITENSGVWIFGLALSWAAALPLLLWMARVIRQKDHSLEAKHV</sequence>
<evidence type="ECO:0000313" key="2">
    <source>
        <dbReference type="EMBL" id="QCW84453.1"/>
    </source>
</evidence>
<feature type="transmembrane region" description="Helical" evidence="1">
    <location>
        <begin position="53"/>
        <end position="75"/>
    </location>
</feature>